<sequence>MIFAEELIKSIFKKKINFFTGVPDSILKPLSEILQKKNKKSHIIATNEGSAISLGIGYYLSTKKIPCIYLQNSGLGNAINPLISVAHRKVYSIPMILLIGWRGSPNVKDEPQHKVKGAITKKLLKLLDIKYCLLKNKDDLKKLNKIIEVSKKSKKPVACLIEKDNLINQRNIKKEKQ</sequence>
<dbReference type="GO" id="GO:0016831">
    <property type="term" value="F:carboxy-lyase activity"/>
    <property type="evidence" value="ECO:0007669"/>
    <property type="project" value="UniProtKB-KW"/>
</dbReference>
<dbReference type="PANTHER" id="PTHR42818:SF1">
    <property type="entry name" value="SULFOPYRUVATE DECARBOXYLASE"/>
    <property type="match status" value="1"/>
</dbReference>
<dbReference type="Pfam" id="PF02776">
    <property type="entry name" value="TPP_enzyme_N"/>
    <property type="match status" value="1"/>
</dbReference>
<feature type="domain" description="Thiamine pyrophosphate enzyme N-terminal TPP-binding" evidence="3">
    <location>
        <begin position="4"/>
        <end position="113"/>
    </location>
</feature>
<protein>
    <recommendedName>
        <fullName evidence="3">Thiamine pyrophosphate enzyme N-terminal TPP-binding domain-containing protein</fullName>
    </recommendedName>
</protein>
<evidence type="ECO:0000259" key="3">
    <source>
        <dbReference type="Pfam" id="PF02776"/>
    </source>
</evidence>
<evidence type="ECO:0000256" key="2">
    <source>
        <dbReference type="ARBA" id="ARBA00023239"/>
    </source>
</evidence>
<evidence type="ECO:0000313" key="4">
    <source>
        <dbReference type="EMBL" id="SVD76618.1"/>
    </source>
</evidence>
<dbReference type="CDD" id="cd07035">
    <property type="entry name" value="TPP_PYR_POX_like"/>
    <property type="match status" value="1"/>
</dbReference>
<dbReference type="AlphaFoldDB" id="A0A382Y274"/>
<accession>A0A382Y274</accession>
<keyword evidence="1" id="KW-0210">Decarboxylase</keyword>
<gene>
    <name evidence="4" type="ORF">METZ01_LOCUS429472</name>
</gene>
<dbReference type="PANTHER" id="PTHR42818">
    <property type="entry name" value="SULFOPYRUVATE DECARBOXYLASE SUBUNIT ALPHA"/>
    <property type="match status" value="1"/>
</dbReference>
<dbReference type="GO" id="GO:0030976">
    <property type="term" value="F:thiamine pyrophosphate binding"/>
    <property type="evidence" value="ECO:0007669"/>
    <property type="project" value="InterPro"/>
</dbReference>
<dbReference type="InterPro" id="IPR029061">
    <property type="entry name" value="THDP-binding"/>
</dbReference>
<reference evidence="4" key="1">
    <citation type="submission" date="2018-05" db="EMBL/GenBank/DDBJ databases">
        <authorList>
            <person name="Lanie J.A."/>
            <person name="Ng W.-L."/>
            <person name="Kazmierczak K.M."/>
            <person name="Andrzejewski T.M."/>
            <person name="Davidsen T.M."/>
            <person name="Wayne K.J."/>
            <person name="Tettelin H."/>
            <person name="Glass J.I."/>
            <person name="Rusch D."/>
            <person name="Podicherti R."/>
            <person name="Tsui H.-C.T."/>
            <person name="Winkler M.E."/>
        </authorList>
    </citation>
    <scope>NUCLEOTIDE SEQUENCE</scope>
</reference>
<proteinExistence type="predicted"/>
<dbReference type="InterPro" id="IPR012001">
    <property type="entry name" value="Thiamin_PyroP_enz_TPP-bd_dom"/>
</dbReference>
<feature type="non-terminal residue" evidence="4">
    <location>
        <position position="177"/>
    </location>
</feature>
<dbReference type="EMBL" id="UINC01171841">
    <property type="protein sequence ID" value="SVD76618.1"/>
    <property type="molecule type" value="Genomic_DNA"/>
</dbReference>
<dbReference type="SUPFAM" id="SSF52518">
    <property type="entry name" value="Thiamin diphosphate-binding fold (THDP-binding)"/>
    <property type="match status" value="1"/>
</dbReference>
<dbReference type="InterPro" id="IPR051818">
    <property type="entry name" value="TPP_dependent_decarboxylase"/>
</dbReference>
<organism evidence="4">
    <name type="scientific">marine metagenome</name>
    <dbReference type="NCBI Taxonomy" id="408172"/>
    <lineage>
        <taxon>unclassified sequences</taxon>
        <taxon>metagenomes</taxon>
        <taxon>ecological metagenomes</taxon>
    </lineage>
</organism>
<dbReference type="Gene3D" id="3.40.50.970">
    <property type="match status" value="1"/>
</dbReference>
<name>A0A382Y274_9ZZZZ</name>
<keyword evidence="2" id="KW-0456">Lyase</keyword>
<evidence type="ECO:0000256" key="1">
    <source>
        <dbReference type="ARBA" id="ARBA00022793"/>
    </source>
</evidence>